<sequence length="188" mass="21136">MIIRGLMLGIVLTFYSAYFIKAVLLARRGIRVNFLGEREKAKEIVLFEKLLRTATVAGGIVQFISPFFSKPGPLLLSILGLGIACLGTGIFIVAVRTMQNNWRVGFSEGQETELVTKGIYQYSRNPAFVGFDCLYIGMALVFPNILTISLAIGAMLLFHLQINQEEAYLAAEFGENYRDYQQKVRKYF</sequence>
<dbReference type="InterPro" id="IPR007318">
    <property type="entry name" value="Phopholipid_MeTrfase"/>
</dbReference>
<accession>A0ABV0ERR2</accession>
<reference evidence="6 7" key="2">
    <citation type="submission" date="2024-02" db="EMBL/GenBank/DDBJ databases">
        <title>The Genome Sequence of Enterococcus sp. DIV0159.</title>
        <authorList>
            <person name="Earl A."/>
            <person name="Manson A."/>
            <person name="Gilmore M."/>
            <person name="Sanders J."/>
            <person name="Shea T."/>
            <person name="Howe W."/>
            <person name="Livny J."/>
            <person name="Cuomo C."/>
            <person name="Neafsey D."/>
            <person name="Birren B."/>
        </authorList>
    </citation>
    <scope>NUCLEOTIDE SEQUENCE [LARGE SCALE GENOMIC DNA]</scope>
    <source>
        <strain evidence="6 7">665A</strain>
    </source>
</reference>
<gene>
    <name evidence="6" type="ORF">JZO67_003318</name>
</gene>
<dbReference type="Gene3D" id="1.20.120.1630">
    <property type="match status" value="1"/>
</dbReference>
<comment type="caution">
    <text evidence="6">The sequence shown here is derived from an EMBL/GenBank/DDBJ whole genome shotgun (WGS) entry which is preliminary data.</text>
</comment>
<feature type="transmembrane region" description="Helical" evidence="5">
    <location>
        <begin position="74"/>
        <end position="95"/>
    </location>
</feature>
<dbReference type="Proteomes" id="UP000664357">
    <property type="component" value="Unassembled WGS sequence"/>
</dbReference>
<evidence type="ECO:0000256" key="5">
    <source>
        <dbReference type="SAM" id="Phobius"/>
    </source>
</evidence>
<dbReference type="PANTHER" id="PTHR12714:SF9">
    <property type="entry name" value="PROTEIN-S-ISOPRENYLCYSTEINE O-METHYLTRANSFERASE"/>
    <property type="match status" value="1"/>
</dbReference>
<evidence type="ECO:0000313" key="7">
    <source>
        <dbReference type="Proteomes" id="UP000664357"/>
    </source>
</evidence>
<evidence type="ECO:0000313" key="6">
    <source>
        <dbReference type="EMBL" id="MEO1771338.1"/>
    </source>
</evidence>
<reference evidence="6 7" key="1">
    <citation type="submission" date="2021-03" db="EMBL/GenBank/DDBJ databases">
        <authorList>
            <person name="Gilmore M.S."/>
            <person name="Schwartzman J."/>
            <person name="Van Tyne D."/>
            <person name="Martin M."/>
            <person name="Earl A.M."/>
            <person name="Manson A.L."/>
            <person name="Straub T."/>
            <person name="Salamzade R."/>
            <person name="Saavedra J."/>
            <person name="Lebreton F."/>
            <person name="Prichula J."/>
            <person name="Schaufler K."/>
            <person name="Gaca A."/>
            <person name="Sgardioli B."/>
            <person name="Wagenaar J."/>
            <person name="Strong T."/>
        </authorList>
    </citation>
    <scope>NUCLEOTIDE SEQUENCE [LARGE SCALE GENOMIC DNA]</scope>
    <source>
        <strain evidence="6 7">665A</strain>
    </source>
</reference>
<dbReference type="PANTHER" id="PTHR12714">
    <property type="entry name" value="PROTEIN-S ISOPRENYLCYSTEINE O-METHYLTRANSFERASE"/>
    <property type="match status" value="1"/>
</dbReference>
<feature type="transmembrane region" description="Helical" evidence="5">
    <location>
        <begin position="133"/>
        <end position="158"/>
    </location>
</feature>
<feature type="transmembrane region" description="Helical" evidence="5">
    <location>
        <begin position="6"/>
        <end position="30"/>
    </location>
</feature>
<keyword evidence="4 5" id="KW-0472">Membrane</keyword>
<protein>
    <recommendedName>
        <fullName evidence="8">Isoprenylcysteine carboxylmethyltransferase family protein</fullName>
    </recommendedName>
</protein>
<keyword evidence="7" id="KW-1185">Reference proteome</keyword>
<dbReference type="RefSeq" id="WP_207704281.1">
    <property type="nucleotide sequence ID" value="NZ_JAFREL020000002.1"/>
</dbReference>
<organism evidence="6 7">
    <name type="scientific">Candidatus Enterococcus ferrettii</name>
    <dbReference type="NCBI Taxonomy" id="2815324"/>
    <lineage>
        <taxon>Bacteria</taxon>
        <taxon>Bacillati</taxon>
        <taxon>Bacillota</taxon>
        <taxon>Bacilli</taxon>
        <taxon>Lactobacillales</taxon>
        <taxon>Enterococcaceae</taxon>
        <taxon>Enterococcus</taxon>
    </lineage>
</organism>
<evidence type="ECO:0000256" key="1">
    <source>
        <dbReference type="ARBA" id="ARBA00004127"/>
    </source>
</evidence>
<evidence type="ECO:0008006" key="8">
    <source>
        <dbReference type="Google" id="ProtNLM"/>
    </source>
</evidence>
<evidence type="ECO:0000256" key="2">
    <source>
        <dbReference type="ARBA" id="ARBA00022692"/>
    </source>
</evidence>
<dbReference type="EMBL" id="JAFREL020000002">
    <property type="protein sequence ID" value="MEO1771338.1"/>
    <property type="molecule type" value="Genomic_DNA"/>
</dbReference>
<evidence type="ECO:0000256" key="3">
    <source>
        <dbReference type="ARBA" id="ARBA00022989"/>
    </source>
</evidence>
<comment type="subcellular location">
    <subcellularLocation>
        <location evidence="1">Endomembrane system</location>
        <topology evidence="1">Multi-pass membrane protein</topology>
    </subcellularLocation>
</comment>
<name>A0ABV0ERR2_9ENTE</name>
<dbReference type="Pfam" id="PF04191">
    <property type="entry name" value="PEMT"/>
    <property type="match status" value="1"/>
</dbReference>
<proteinExistence type="predicted"/>
<keyword evidence="3 5" id="KW-1133">Transmembrane helix</keyword>
<evidence type="ECO:0000256" key="4">
    <source>
        <dbReference type="ARBA" id="ARBA00023136"/>
    </source>
</evidence>
<keyword evidence="2 5" id="KW-0812">Transmembrane</keyword>